<protein>
    <submittedName>
        <fullName evidence="11">VHS domain protein</fullName>
    </submittedName>
</protein>
<keyword evidence="12" id="KW-1185">Reference proteome</keyword>
<dbReference type="GO" id="GO:0006886">
    <property type="term" value="P:intracellular protein transport"/>
    <property type="evidence" value="ECO:0007669"/>
    <property type="project" value="InterPro"/>
</dbReference>
<dbReference type="AlphaFoldDB" id="A0A368GRC1"/>
<evidence type="ECO:0000256" key="5">
    <source>
        <dbReference type="ARBA" id="ARBA00022843"/>
    </source>
</evidence>
<evidence type="ECO:0000256" key="8">
    <source>
        <dbReference type="SAM" id="SignalP"/>
    </source>
</evidence>
<keyword evidence="4" id="KW-0813">Transport</keyword>
<gene>
    <name evidence="11" type="ORF">ANCCAN_07817</name>
</gene>
<dbReference type="EMBL" id="JOJR01000085">
    <property type="protein sequence ID" value="RCN46158.1"/>
    <property type="molecule type" value="Genomic_DNA"/>
</dbReference>
<evidence type="ECO:0000256" key="6">
    <source>
        <dbReference type="ARBA" id="ARBA00022927"/>
    </source>
</evidence>
<evidence type="ECO:0000256" key="1">
    <source>
        <dbReference type="ARBA" id="ARBA00004150"/>
    </source>
</evidence>
<comment type="subcellular location">
    <subcellularLocation>
        <location evidence="2">Early endosome</location>
    </subcellularLocation>
    <subcellularLocation>
        <location evidence="1">Golgi apparatus</location>
        <location evidence="1">trans-Golgi network membrane</location>
        <topology evidence="1">Peripheral membrane protein</topology>
    </subcellularLocation>
</comment>
<sequence length="219" mass="25594">LFTLLFFSIWFCLLRQRIFQAVDQLVRKCGEKVHNRVGKFRFLNQLVKLITPKYLGAQTSPEVKELVIKLLYSWQRSMRHVEKFKEVYDSLREHHLITADPIIPEEEIMVVQSTPPKLAVFEDEEKSRLLKELLKSTNPDDLQAANRLIQTLVKSEDQKMERRHKRADELEQARQLCKRLEEAMMEKTAEELGITPDVIYSEAKMKVPSAEVLVEISGT</sequence>
<dbReference type="GO" id="GO:0006893">
    <property type="term" value="P:Golgi to plasma membrane transport"/>
    <property type="evidence" value="ECO:0007669"/>
    <property type="project" value="TreeGrafter"/>
</dbReference>
<comment type="similarity">
    <text evidence="3">Belongs to the GGA protein family.</text>
</comment>
<dbReference type="SUPFAM" id="SSF89009">
    <property type="entry name" value="GAT-like domain"/>
    <property type="match status" value="1"/>
</dbReference>
<evidence type="ECO:0000313" key="11">
    <source>
        <dbReference type="EMBL" id="RCN46158.1"/>
    </source>
</evidence>
<dbReference type="PROSITE" id="PS50179">
    <property type="entry name" value="VHS"/>
    <property type="match status" value="1"/>
</dbReference>
<feature type="chain" id="PRO_5017016973" evidence="8">
    <location>
        <begin position="21"/>
        <end position="219"/>
    </location>
</feature>
<accession>A0A368GRC1</accession>
<dbReference type="PROSITE" id="PS50909">
    <property type="entry name" value="GAT"/>
    <property type="match status" value="1"/>
</dbReference>
<dbReference type="Gene3D" id="1.25.40.90">
    <property type="match status" value="1"/>
</dbReference>
<dbReference type="Gene3D" id="1.20.5.170">
    <property type="match status" value="1"/>
</dbReference>
<feature type="domain" description="VHS" evidence="9">
    <location>
        <begin position="19"/>
        <end position="99"/>
    </location>
</feature>
<feature type="signal peptide" evidence="8">
    <location>
        <begin position="1"/>
        <end position="20"/>
    </location>
</feature>
<dbReference type="GO" id="GO:0005769">
    <property type="term" value="C:early endosome"/>
    <property type="evidence" value="ECO:0007669"/>
    <property type="project" value="UniProtKB-SubCell"/>
</dbReference>
<evidence type="ECO:0000256" key="2">
    <source>
        <dbReference type="ARBA" id="ARBA00004412"/>
    </source>
</evidence>
<evidence type="ECO:0000256" key="3">
    <source>
        <dbReference type="ARBA" id="ARBA00008099"/>
    </source>
</evidence>
<dbReference type="PANTHER" id="PTHR45905">
    <property type="entry name" value="GOLGI-LOCALIZED, GAMMA-ADAPTIN EAR CONTAINING, ARF BINDING PROTEIN"/>
    <property type="match status" value="1"/>
</dbReference>
<feature type="domain" description="GAT" evidence="10">
    <location>
        <begin position="123"/>
        <end position="219"/>
    </location>
</feature>
<dbReference type="GO" id="GO:0043130">
    <property type="term" value="F:ubiquitin binding"/>
    <property type="evidence" value="ECO:0007669"/>
    <property type="project" value="InterPro"/>
</dbReference>
<evidence type="ECO:0000256" key="7">
    <source>
        <dbReference type="SAM" id="Coils"/>
    </source>
</evidence>
<dbReference type="OrthoDB" id="447025at2759"/>
<feature type="non-terminal residue" evidence="11">
    <location>
        <position position="1"/>
    </location>
</feature>
<dbReference type="InterPro" id="IPR027422">
    <property type="entry name" value="GGA1-3"/>
</dbReference>
<keyword evidence="8" id="KW-0732">Signal</keyword>
<dbReference type="InterPro" id="IPR008942">
    <property type="entry name" value="ENTH_VHS"/>
</dbReference>
<dbReference type="Pfam" id="PF00790">
    <property type="entry name" value="VHS"/>
    <property type="match status" value="1"/>
</dbReference>
<reference evidence="11 12" key="1">
    <citation type="submission" date="2014-10" db="EMBL/GenBank/DDBJ databases">
        <title>Draft genome of the hookworm Ancylostoma caninum.</title>
        <authorList>
            <person name="Mitreva M."/>
        </authorList>
    </citation>
    <scope>NUCLEOTIDE SEQUENCE [LARGE SCALE GENOMIC DNA]</scope>
    <source>
        <strain evidence="11 12">Baltimore</strain>
    </source>
</reference>
<evidence type="ECO:0000259" key="9">
    <source>
        <dbReference type="PROSITE" id="PS50179"/>
    </source>
</evidence>
<dbReference type="Pfam" id="PF18308">
    <property type="entry name" value="GGA_N-GAT"/>
    <property type="match status" value="1"/>
</dbReference>
<evidence type="ECO:0000313" key="12">
    <source>
        <dbReference type="Proteomes" id="UP000252519"/>
    </source>
</evidence>
<dbReference type="InterPro" id="IPR002014">
    <property type="entry name" value="VHS_dom"/>
</dbReference>
<dbReference type="GO" id="GO:0035091">
    <property type="term" value="F:phosphatidylinositol binding"/>
    <property type="evidence" value="ECO:0007669"/>
    <property type="project" value="InterPro"/>
</dbReference>
<dbReference type="GO" id="GO:0005802">
    <property type="term" value="C:trans-Golgi network"/>
    <property type="evidence" value="ECO:0007669"/>
    <property type="project" value="InterPro"/>
</dbReference>
<dbReference type="PANTHER" id="PTHR45905:SF1">
    <property type="entry name" value="GOLGI-LOCALIZED, GAMMA-ADAPTIN EAR CONTAINING, ARF BINDING PROTEIN"/>
    <property type="match status" value="1"/>
</dbReference>
<keyword evidence="6" id="KW-0653">Protein transport</keyword>
<proteinExistence type="inferred from homology"/>
<organism evidence="11 12">
    <name type="scientific">Ancylostoma caninum</name>
    <name type="common">Dog hookworm</name>
    <dbReference type="NCBI Taxonomy" id="29170"/>
    <lineage>
        <taxon>Eukaryota</taxon>
        <taxon>Metazoa</taxon>
        <taxon>Ecdysozoa</taxon>
        <taxon>Nematoda</taxon>
        <taxon>Chromadorea</taxon>
        <taxon>Rhabditida</taxon>
        <taxon>Rhabditina</taxon>
        <taxon>Rhabditomorpha</taxon>
        <taxon>Strongyloidea</taxon>
        <taxon>Ancylostomatidae</taxon>
        <taxon>Ancylostomatinae</taxon>
        <taxon>Ancylostoma</taxon>
    </lineage>
</organism>
<comment type="caution">
    <text evidence="11">The sequence shown here is derived from an EMBL/GenBank/DDBJ whole genome shotgun (WGS) entry which is preliminary data.</text>
</comment>
<keyword evidence="7" id="KW-0175">Coiled coil</keyword>
<dbReference type="InterPro" id="IPR041198">
    <property type="entry name" value="GGA_N-GAT"/>
</dbReference>
<dbReference type="InterPro" id="IPR004152">
    <property type="entry name" value="GAT_dom"/>
</dbReference>
<dbReference type="STRING" id="29170.A0A368GRC1"/>
<keyword evidence="5" id="KW-0832">Ubl conjugation</keyword>
<feature type="coiled-coil region" evidence="7">
    <location>
        <begin position="153"/>
        <end position="190"/>
    </location>
</feature>
<evidence type="ECO:0000259" key="10">
    <source>
        <dbReference type="PROSITE" id="PS50909"/>
    </source>
</evidence>
<evidence type="ECO:0000256" key="4">
    <source>
        <dbReference type="ARBA" id="ARBA00022448"/>
    </source>
</evidence>
<name>A0A368GRC1_ANCCA</name>
<dbReference type="GO" id="GO:0034394">
    <property type="term" value="P:protein localization to cell surface"/>
    <property type="evidence" value="ECO:0007669"/>
    <property type="project" value="TreeGrafter"/>
</dbReference>
<dbReference type="GO" id="GO:0031267">
    <property type="term" value="F:small GTPase binding"/>
    <property type="evidence" value="ECO:0007669"/>
    <property type="project" value="InterPro"/>
</dbReference>
<dbReference type="SUPFAM" id="SSF48464">
    <property type="entry name" value="ENTH/VHS domain"/>
    <property type="match status" value="1"/>
</dbReference>
<dbReference type="Proteomes" id="UP000252519">
    <property type="component" value="Unassembled WGS sequence"/>
</dbReference>